<dbReference type="InterPro" id="IPR045621">
    <property type="entry name" value="BPD_transp_1_N"/>
</dbReference>
<keyword evidence="5 7" id="KW-1133">Transmembrane helix</keyword>
<reference evidence="9 10" key="1">
    <citation type="submission" date="2019-11" db="EMBL/GenBank/DDBJ databases">
        <authorList>
            <person name="Jiang L.-Q."/>
        </authorList>
    </citation>
    <scope>NUCLEOTIDE SEQUENCE [LARGE SCALE GENOMIC DNA]</scope>
    <source>
        <strain evidence="9 10">YIM 132087</strain>
    </source>
</reference>
<dbReference type="EMBL" id="WLYK01000001">
    <property type="protein sequence ID" value="MTD13808.1"/>
    <property type="molecule type" value="Genomic_DNA"/>
</dbReference>
<feature type="domain" description="ABC transmembrane type-1" evidence="8">
    <location>
        <begin position="90"/>
        <end position="295"/>
    </location>
</feature>
<feature type="transmembrane region" description="Helical" evidence="7">
    <location>
        <begin position="276"/>
        <end position="302"/>
    </location>
</feature>
<dbReference type="SUPFAM" id="SSF161098">
    <property type="entry name" value="MetI-like"/>
    <property type="match status" value="1"/>
</dbReference>
<dbReference type="PANTHER" id="PTHR43163:SF3">
    <property type="entry name" value="PEPTIDE ABC TRANSPORTER PERMEASE PROTEIN"/>
    <property type="match status" value="1"/>
</dbReference>
<evidence type="ECO:0000256" key="4">
    <source>
        <dbReference type="ARBA" id="ARBA00022692"/>
    </source>
</evidence>
<evidence type="ECO:0000313" key="10">
    <source>
        <dbReference type="Proteomes" id="UP000460221"/>
    </source>
</evidence>
<feature type="transmembrane region" description="Helical" evidence="7">
    <location>
        <begin position="177"/>
        <end position="195"/>
    </location>
</feature>
<evidence type="ECO:0000256" key="7">
    <source>
        <dbReference type="RuleBase" id="RU363032"/>
    </source>
</evidence>
<dbReference type="AlphaFoldDB" id="A0A7K1FI87"/>
<evidence type="ECO:0000259" key="8">
    <source>
        <dbReference type="PROSITE" id="PS50928"/>
    </source>
</evidence>
<evidence type="ECO:0000313" key="9">
    <source>
        <dbReference type="EMBL" id="MTD13808.1"/>
    </source>
</evidence>
<keyword evidence="4 7" id="KW-0812">Transmembrane</keyword>
<keyword evidence="3" id="KW-1003">Cell membrane</keyword>
<sequence>MLRRLLIFLAGIAVASVVVFWLLSGIGDPARIRLGLGATDESVAAMRAQMGLDRSLVTQYLDWAGGAIRGDFGVSYVSDAAIGPQLFDRLAVTLWLVFGAMILSILIAVPLGMAAAMWHRRWSGTLISGIAQLGVAVPAFLVGFLLIAVFAVKLGWFPSGGYVVPAQDPLGFLHRMVLPWLSLGLVQAAVLTRYVRSAVLDEMGQDYLRTARSKGLTPWQAMIRHGLRNASIPVLTVIGLQMITILVGAVVVEQVFVIPGIGSWLVDMVGNQDILAVQAIVITLVAIALLVSFVVDVIYLLVDPRLRVRRS</sequence>
<feature type="transmembrane region" description="Helical" evidence="7">
    <location>
        <begin position="232"/>
        <end position="256"/>
    </location>
</feature>
<keyword evidence="10" id="KW-1185">Reference proteome</keyword>
<evidence type="ECO:0000256" key="1">
    <source>
        <dbReference type="ARBA" id="ARBA00004651"/>
    </source>
</evidence>
<dbReference type="Pfam" id="PF19300">
    <property type="entry name" value="BPD_transp_1_N"/>
    <property type="match status" value="1"/>
</dbReference>
<feature type="transmembrane region" description="Helical" evidence="7">
    <location>
        <begin position="130"/>
        <end position="157"/>
    </location>
</feature>
<organism evidence="9 10">
    <name type="scientific">Nakamurella alba</name>
    <dbReference type="NCBI Taxonomy" id="2665158"/>
    <lineage>
        <taxon>Bacteria</taxon>
        <taxon>Bacillati</taxon>
        <taxon>Actinomycetota</taxon>
        <taxon>Actinomycetes</taxon>
        <taxon>Nakamurellales</taxon>
        <taxon>Nakamurellaceae</taxon>
        <taxon>Nakamurella</taxon>
    </lineage>
</organism>
<comment type="subcellular location">
    <subcellularLocation>
        <location evidence="1 7">Cell membrane</location>
        <topology evidence="1 7">Multi-pass membrane protein</topology>
    </subcellularLocation>
</comment>
<dbReference type="GO" id="GO:0055085">
    <property type="term" value="P:transmembrane transport"/>
    <property type="evidence" value="ECO:0007669"/>
    <property type="project" value="InterPro"/>
</dbReference>
<evidence type="ECO:0000256" key="3">
    <source>
        <dbReference type="ARBA" id="ARBA00022475"/>
    </source>
</evidence>
<dbReference type="InterPro" id="IPR000515">
    <property type="entry name" value="MetI-like"/>
</dbReference>
<protein>
    <submittedName>
        <fullName evidence="9">ABC transporter permease subunit</fullName>
    </submittedName>
</protein>
<dbReference type="Pfam" id="PF00528">
    <property type="entry name" value="BPD_transp_1"/>
    <property type="match status" value="1"/>
</dbReference>
<dbReference type="GO" id="GO:0005886">
    <property type="term" value="C:plasma membrane"/>
    <property type="evidence" value="ECO:0007669"/>
    <property type="project" value="UniProtKB-SubCell"/>
</dbReference>
<feature type="transmembrane region" description="Helical" evidence="7">
    <location>
        <begin position="94"/>
        <end position="118"/>
    </location>
</feature>
<evidence type="ECO:0000256" key="6">
    <source>
        <dbReference type="ARBA" id="ARBA00023136"/>
    </source>
</evidence>
<name>A0A7K1FI87_9ACTN</name>
<proteinExistence type="inferred from homology"/>
<evidence type="ECO:0000256" key="5">
    <source>
        <dbReference type="ARBA" id="ARBA00022989"/>
    </source>
</evidence>
<dbReference type="Gene3D" id="1.10.3720.10">
    <property type="entry name" value="MetI-like"/>
    <property type="match status" value="1"/>
</dbReference>
<accession>A0A7K1FI87</accession>
<comment type="caution">
    <text evidence="9">The sequence shown here is derived from an EMBL/GenBank/DDBJ whole genome shotgun (WGS) entry which is preliminary data.</text>
</comment>
<keyword evidence="6 7" id="KW-0472">Membrane</keyword>
<dbReference type="CDD" id="cd06261">
    <property type="entry name" value="TM_PBP2"/>
    <property type="match status" value="1"/>
</dbReference>
<comment type="similarity">
    <text evidence="7">Belongs to the binding-protein-dependent transport system permease family.</text>
</comment>
<keyword evidence="2 7" id="KW-0813">Transport</keyword>
<gene>
    <name evidence="9" type="ORF">GIS00_07620</name>
</gene>
<dbReference type="Proteomes" id="UP000460221">
    <property type="component" value="Unassembled WGS sequence"/>
</dbReference>
<dbReference type="PROSITE" id="PS50928">
    <property type="entry name" value="ABC_TM1"/>
    <property type="match status" value="1"/>
</dbReference>
<dbReference type="InterPro" id="IPR035906">
    <property type="entry name" value="MetI-like_sf"/>
</dbReference>
<dbReference type="PANTHER" id="PTHR43163">
    <property type="entry name" value="DIPEPTIDE TRANSPORT SYSTEM PERMEASE PROTEIN DPPB-RELATED"/>
    <property type="match status" value="1"/>
</dbReference>
<evidence type="ECO:0000256" key="2">
    <source>
        <dbReference type="ARBA" id="ARBA00022448"/>
    </source>
</evidence>